<keyword evidence="4 8" id="KW-0812">Transmembrane</keyword>
<keyword evidence="6 8" id="KW-0472">Membrane</keyword>
<keyword evidence="11" id="KW-1185">Reference proteome</keyword>
<evidence type="ECO:0000256" key="3">
    <source>
        <dbReference type="ARBA" id="ARBA00022519"/>
    </source>
</evidence>
<comment type="caution">
    <text evidence="10">The sequence shown here is derived from an EMBL/GenBank/DDBJ whole genome shotgun (WGS) entry which is preliminary data.</text>
</comment>
<dbReference type="InterPro" id="IPR051800">
    <property type="entry name" value="PqiA-PqiB_transport"/>
</dbReference>
<evidence type="ECO:0000313" key="11">
    <source>
        <dbReference type="Proteomes" id="UP000324255"/>
    </source>
</evidence>
<dbReference type="RefSeq" id="WP_047955836.1">
    <property type="nucleotide sequence ID" value="NZ_VWVM01000005.1"/>
</dbReference>
<sequence length="553" mass="59318">MNNEPEHIHQPGNPAVARRRWRISLVWLVPAIAALVGLSMLAHTWLSAGPEITIAFRTAAGLEAGKTPVKYKDVTVGTVTAITLSDDGSHVAATVSLARSAESLTRSDTRFWVVRPRIGTGGISGIDTLLSGAYIAADAGSEHASSKVFTGLETPPTVIGGMPGKSFVLHTEDLGSLDVGSPVYFRRIQVGRVASYKLDDDGNHVSLQVFIDKPYDSFVTTDTRFWNASGMDVSLGADGLKLKTQSVATIVAGGIAFAASARGKDHTQKAPENTQFSLAPDQASAMAEPDGPEQFVQLRFDQALRGLSVGAPVQFSGMDLGRVVSINLDYDPSTLRFPTTVGIVVYPQRLGRLLDKLPGTNTEQQAAQFLRELVEHGLRAQARSGNLLTGQLYVSLEFVPDAPKRTIDISARPLSVPTINGSFDQLQGQVASIVGKIEKMPLDSIGRNLDSTLAELDKTLKQVNSQTLPQTTQTLLQARQAFGAAQGVLAEDAPLQQNLGQTLQEVQRVSRSLRVLTDMLGRHPESLLRGRPESPSPPATGKDNTVSQQESHQ</sequence>
<evidence type="ECO:0000256" key="7">
    <source>
        <dbReference type="SAM" id="MobiDB-lite"/>
    </source>
</evidence>
<comment type="subcellular location">
    <subcellularLocation>
        <location evidence="1">Cell inner membrane</location>
    </subcellularLocation>
</comment>
<evidence type="ECO:0000256" key="8">
    <source>
        <dbReference type="SAM" id="Phobius"/>
    </source>
</evidence>
<dbReference type="PANTHER" id="PTHR30462:SF0">
    <property type="entry name" value="INTERMEMBRANE TRANSPORT PROTEIN YEBT"/>
    <property type="match status" value="1"/>
</dbReference>
<dbReference type="Pfam" id="PF02470">
    <property type="entry name" value="MlaD"/>
    <property type="match status" value="3"/>
</dbReference>
<dbReference type="InterPro" id="IPR003399">
    <property type="entry name" value="Mce/MlaD"/>
</dbReference>
<reference evidence="10 11" key="1">
    <citation type="submission" date="2019-09" db="EMBL/GenBank/DDBJ databases">
        <title>Genomic diversity of phyloplane-associated Pantoea species in Pakistan cotton crop.</title>
        <authorList>
            <person name="Tufail M.R."/>
            <person name="Cook D.R."/>
        </authorList>
    </citation>
    <scope>NUCLEOTIDE SEQUENCE [LARGE SCALE GENOMIC DNA]</scope>
    <source>
        <strain evidence="10 11">B_8</strain>
    </source>
</reference>
<dbReference type="Proteomes" id="UP000324255">
    <property type="component" value="Unassembled WGS sequence"/>
</dbReference>
<keyword evidence="3" id="KW-0997">Cell inner membrane</keyword>
<name>A0AB34CJD4_9GAMM</name>
<evidence type="ECO:0000256" key="4">
    <source>
        <dbReference type="ARBA" id="ARBA00022692"/>
    </source>
</evidence>
<feature type="domain" description="Mce/MlaD" evidence="9">
    <location>
        <begin position="295"/>
        <end position="397"/>
    </location>
</feature>
<keyword evidence="2" id="KW-1003">Cell membrane</keyword>
<dbReference type="PANTHER" id="PTHR30462">
    <property type="entry name" value="INTERMEMBRANE TRANSPORT PROTEIN PQIB-RELATED"/>
    <property type="match status" value="1"/>
</dbReference>
<feature type="compositionally biased region" description="Basic and acidic residues" evidence="7">
    <location>
        <begin position="521"/>
        <end position="532"/>
    </location>
</feature>
<feature type="domain" description="Mce/MlaD" evidence="9">
    <location>
        <begin position="164"/>
        <end position="231"/>
    </location>
</feature>
<evidence type="ECO:0000256" key="1">
    <source>
        <dbReference type="ARBA" id="ARBA00004533"/>
    </source>
</evidence>
<feature type="transmembrane region" description="Helical" evidence="8">
    <location>
        <begin position="25"/>
        <end position="46"/>
    </location>
</feature>
<evidence type="ECO:0000256" key="5">
    <source>
        <dbReference type="ARBA" id="ARBA00022989"/>
    </source>
</evidence>
<feature type="compositionally biased region" description="Polar residues" evidence="7">
    <location>
        <begin position="542"/>
        <end position="553"/>
    </location>
</feature>
<evidence type="ECO:0000313" key="10">
    <source>
        <dbReference type="EMBL" id="KAA6125883.1"/>
    </source>
</evidence>
<dbReference type="AlphaFoldDB" id="A0AB34CJD4"/>
<gene>
    <name evidence="10" type="ORF">F3I20_07940</name>
</gene>
<feature type="region of interest" description="Disordered" evidence="7">
    <location>
        <begin position="521"/>
        <end position="553"/>
    </location>
</feature>
<accession>A0AB34CJD4</accession>
<keyword evidence="5 8" id="KW-1133">Transmembrane helix</keyword>
<organism evidence="10 11">
    <name type="scientific">Candidatus Pantoea gossypiicola</name>
    <dbReference type="NCBI Taxonomy" id="2608008"/>
    <lineage>
        <taxon>Bacteria</taxon>
        <taxon>Pseudomonadati</taxon>
        <taxon>Pseudomonadota</taxon>
        <taxon>Gammaproteobacteria</taxon>
        <taxon>Enterobacterales</taxon>
        <taxon>Erwiniaceae</taxon>
        <taxon>Pantoea</taxon>
    </lineage>
</organism>
<feature type="domain" description="Mce/MlaD" evidence="9">
    <location>
        <begin position="49"/>
        <end position="140"/>
    </location>
</feature>
<dbReference type="EMBL" id="VWVM01000005">
    <property type="protein sequence ID" value="KAA6125883.1"/>
    <property type="molecule type" value="Genomic_DNA"/>
</dbReference>
<protein>
    <submittedName>
        <fullName evidence="10">MCE family protein</fullName>
    </submittedName>
</protein>
<dbReference type="GO" id="GO:0005886">
    <property type="term" value="C:plasma membrane"/>
    <property type="evidence" value="ECO:0007669"/>
    <property type="project" value="UniProtKB-SubCell"/>
</dbReference>
<evidence type="ECO:0000259" key="9">
    <source>
        <dbReference type="Pfam" id="PF02470"/>
    </source>
</evidence>
<evidence type="ECO:0000256" key="2">
    <source>
        <dbReference type="ARBA" id="ARBA00022475"/>
    </source>
</evidence>
<proteinExistence type="predicted"/>
<evidence type="ECO:0000256" key="6">
    <source>
        <dbReference type="ARBA" id="ARBA00023136"/>
    </source>
</evidence>